<keyword evidence="3" id="KW-1185">Reference proteome</keyword>
<comment type="caution">
    <text evidence="2">The sequence shown here is derived from an EMBL/GenBank/DDBJ whole genome shotgun (WGS) entry which is preliminary data.</text>
</comment>
<proteinExistence type="predicted"/>
<feature type="region of interest" description="Disordered" evidence="1">
    <location>
        <begin position="1"/>
        <end position="20"/>
    </location>
</feature>
<name>A0AA88A8X0_FICCA</name>
<accession>A0AA88A8X0</accession>
<sequence>MNLPMVRRVHNRGKGKVENLDSSPTIEFHARDMVNTGELVMGRLRANLP</sequence>
<dbReference type="AlphaFoldDB" id="A0AA88A8X0"/>
<evidence type="ECO:0000313" key="3">
    <source>
        <dbReference type="Proteomes" id="UP001187192"/>
    </source>
</evidence>
<reference evidence="2" key="1">
    <citation type="submission" date="2023-07" db="EMBL/GenBank/DDBJ databases">
        <title>draft genome sequence of fig (Ficus carica).</title>
        <authorList>
            <person name="Takahashi T."/>
            <person name="Nishimura K."/>
        </authorList>
    </citation>
    <scope>NUCLEOTIDE SEQUENCE</scope>
</reference>
<dbReference type="Proteomes" id="UP001187192">
    <property type="component" value="Unassembled WGS sequence"/>
</dbReference>
<evidence type="ECO:0000313" key="2">
    <source>
        <dbReference type="EMBL" id="GMN36171.1"/>
    </source>
</evidence>
<evidence type="ECO:0000256" key="1">
    <source>
        <dbReference type="SAM" id="MobiDB-lite"/>
    </source>
</evidence>
<dbReference type="EMBL" id="BTGU01000006">
    <property type="protein sequence ID" value="GMN36171.1"/>
    <property type="molecule type" value="Genomic_DNA"/>
</dbReference>
<protein>
    <submittedName>
        <fullName evidence="2">Uncharacterized protein</fullName>
    </submittedName>
</protein>
<gene>
    <name evidence="2" type="ORF">TIFTF001_005806</name>
</gene>
<organism evidence="2 3">
    <name type="scientific">Ficus carica</name>
    <name type="common">Common fig</name>
    <dbReference type="NCBI Taxonomy" id="3494"/>
    <lineage>
        <taxon>Eukaryota</taxon>
        <taxon>Viridiplantae</taxon>
        <taxon>Streptophyta</taxon>
        <taxon>Embryophyta</taxon>
        <taxon>Tracheophyta</taxon>
        <taxon>Spermatophyta</taxon>
        <taxon>Magnoliopsida</taxon>
        <taxon>eudicotyledons</taxon>
        <taxon>Gunneridae</taxon>
        <taxon>Pentapetalae</taxon>
        <taxon>rosids</taxon>
        <taxon>fabids</taxon>
        <taxon>Rosales</taxon>
        <taxon>Moraceae</taxon>
        <taxon>Ficeae</taxon>
        <taxon>Ficus</taxon>
    </lineage>
</organism>
<dbReference type="Gramene" id="FCD_00006573-RA">
    <property type="protein sequence ID" value="FCD_00006573-RA:cds"/>
    <property type="gene ID" value="FCD_00006573"/>
</dbReference>